<evidence type="ECO:0000256" key="11">
    <source>
        <dbReference type="RuleBase" id="RU000688"/>
    </source>
</evidence>
<keyword evidence="9" id="KW-0325">Glycoprotein</keyword>
<feature type="compositionally biased region" description="Polar residues" evidence="12">
    <location>
        <begin position="8"/>
        <end position="19"/>
    </location>
</feature>
<evidence type="ECO:0000256" key="2">
    <source>
        <dbReference type="ARBA" id="ARBA00022475"/>
    </source>
</evidence>
<dbReference type="PRINTS" id="PR00425">
    <property type="entry name" value="BRADYKININR"/>
</dbReference>
<keyword evidence="16" id="KW-1185">Reference proteome</keyword>
<dbReference type="PANTHER" id="PTHR10489">
    <property type="entry name" value="CELL ADHESION MOLECULE"/>
    <property type="match status" value="1"/>
</dbReference>
<dbReference type="GO" id="GO:0019722">
    <property type="term" value="P:calcium-mediated signaling"/>
    <property type="evidence" value="ECO:0007669"/>
    <property type="project" value="TreeGrafter"/>
</dbReference>
<dbReference type="GeneTree" id="ENSGT01130000278308"/>
<dbReference type="Proteomes" id="UP000261640">
    <property type="component" value="Unplaced"/>
</dbReference>
<feature type="transmembrane region" description="Helical" evidence="13">
    <location>
        <begin position="231"/>
        <end position="253"/>
    </location>
</feature>
<comment type="subcellular location">
    <subcellularLocation>
        <location evidence="1">Cell membrane</location>
        <topology evidence="1">Multi-pass membrane protein</topology>
    </subcellularLocation>
</comment>
<dbReference type="GO" id="GO:0009897">
    <property type="term" value="C:external side of plasma membrane"/>
    <property type="evidence" value="ECO:0007669"/>
    <property type="project" value="TreeGrafter"/>
</dbReference>
<dbReference type="InterPro" id="IPR017452">
    <property type="entry name" value="GPCR_Rhodpsn_7TM"/>
</dbReference>
<evidence type="ECO:0000313" key="15">
    <source>
        <dbReference type="Ensembl" id="ENSMAMP00000049578.1"/>
    </source>
</evidence>
<sequence>MLNRTVLGDQNSTNDSSCLNEEPEWASSVLEVYILVISVLGIVFNVFVLLVIILHKKSCTVAEIYLSNLAAADLVLVSFLPFWAVYAGNKFNWPFGADLCRMINVVITMNAYCSIYFLVLISVDRYLSLVCPLSHERMRRPKCAKLFCLLVWVWGLFLSAPSLIYRKVGPFKNIIICYLDYTGIQRLLFNGMLIVLSFIIPISIVSYCTVKIIQALKNRLNIHKKDKKATTLVLAVLLAFLICWVPFHIMKIIEELARANVLRGCMFHRVKDICQQIFMYLAFFNSVLNPILYVVVGKNFQKKVKELFKRSSSMITSATSFKSKSTYLSRRDKV</sequence>
<feature type="transmembrane region" description="Helical" evidence="13">
    <location>
        <begin position="32"/>
        <end position="54"/>
    </location>
</feature>
<dbReference type="GO" id="GO:0004947">
    <property type="term" value="F:bradykinin receptor activity"/>
    <property type="evidence" value="ECO:0007669"/>
    <property type="project" value="InterPro"/>
</dbReference>
<evidence type="ECO:0000256" key="13">
    <source>
        <dbReference type="SAM" id="Phobius"/>
    </source>
</evidence>
<dbReference type="PROSITE" id="PS50262">
    <property type="entry name" value="G_PROTEIN_RECEP_F1_2"/>
    <property type="match status" value="1"/>
</dbReference>
<feature type="transmembrane region" description="Helical" evidence="13">
    <location>
        <begin position="66"/>
        <end position="86"/>
    </location>
</feature>
<comment type="similarity">
    <text evidence="11">Belongs to the G-protein coupled receptor 1 family.</text>
</comment>
<dbReference type="InterPro" id="IPR000496">
    <property type="entry name" value="Brdyknn_rcpt"/>
</dbReference>
<evidence type="ECO:0000256" key="8">
    <source>
        <dbReference type="ARBA" id="ARBA00023170"/>
    </source>
</evidence>
<evidence type="ECO:0000256" key="12">
    <source>
        <dbReference type="SAM" id="MobiDB-lite"/>
    </source>
</evidence>
<feature type="domain" description="G-protein coupled receptors family 1 profile" evidence="14">
    <location>
        <begin position="44"/>
        <end position="293"/>
    </location>
</feature>
<keyword evidence="7" id="KW-1015">Disulfide bond</keyword>
<evidence type="ECO:0000313" key="16">
    <source>
        <dbReference type="Proteomes" id="UP000261640"/>
    </source>
</evidence>
<dbReference type="InParanoid" id="A0A7N9ANT0"/>
<dbReference type="AlphaFoldDB" id="A0A7N9ANT0"/>
<reference evidence="15" key="1">
    <citation type="submission" date="2025-08" db="UniProtKB">
        <authorList>
            <consortium name="Ensembl"/>
        </authorList>
    </citation>
    <scope>IDENTIFICATION</scope>
</reference>
<dbReference type="PANTHER" id="PTHR10489:SF957">
    <property type="entry name" value="B2 BRADYKININ RECEPTOR"/>
    <property type="match status" value="1"/>
</dbReference>
<dbReference type="GO" id="GO:0007204">
    <property type="term" value="P:positive regulation of cytosolic calcium ion concentration"/>
    <property type="evidence" value="ECO:0007669"/>
    <property type="project" value="TreeGrafter"/>
</dbReference>
<dbReference type="PROSITE" id="PS00237">
    <property type="entry name" value="G_PROTEIN_RECEP_F1_1"/>
    <property type="match status" value="1"/>
</dbReference>
<dbReference type="GO" id="GO:0006955">
    <property type="term" value="P:immune response"/>
    <property type="evidence" value="ECO:0007669"/>
    <property type="project" value="TreeGrafter"/>
</dbReference>
<dbReference type="InterPro" id="IPR000276">
    <property type="entry name" value="GPCR_Rhodpsn"/>
</dbReference>
<dbReference type="Pfam" id="PF00001">
    <property type="entry name" value="7tm_1"/>
    <property type="match status" value="1"/>
</dbReference>
<dbReference type="InterPro" id="IPR050119">
    <property type="entry name" value="CCR1-9-like"/>
</dbReference>
<dbReference type="GO" id="GO:0016493">
    <property type="term" value="F:C-C chemokine receptor activity"/>
    <property type="evidence" value="ECO:0007669"/>
    <property type="project" value="TreeGrafter"/>
</dbReference>
<accession>A0A7N9ANT0</accession>
<evidence type="ECO:0000256" key="5">
    <source>
        <dbReference type="ARBA" id="ARBA00023040"/>
    </source>
</evidence>
<keyword evidence="10 11" id="KW-0807">Transducer</keyword>
<organism evidence="15 16">
    <name type="scientific">Mastacembelus armatus</name>
    <name type="common">zig-zag eel</name>
    <dbReference type="NCBI Taxonomy" id="205130"/>
    <lineage>
        <taxon>Eukaryota</taxon>
        <taxon>Metazoa</taxon>
        <taxon>Chordata</taxon>
        <taxon>Craniata</taxon>
        <taxon>Vertebrata</taxon>
        <taxon>Euteleostomi</taxon>
        <taxon>Actinopterygii</taxon>
        <taxon>Neopterygii</taxon>
        <taxon>Teleostei</taxon>
        <taxon>Neoteleostei</taxon>
        <taxon>Acanthomorphata</taxon>
        <taxon>Anabantaria</taxon>
        <taxon>Synbranchiformes</taxon>
        <taxon>Mastacembelidae</taxon>
        <taxon>Mastacembelus</taxon>
    </lineage>
</organism>
<name>A0A7N9ANT0_9TELE</name>
<keyword evidence="3 11" id="KW-0812">Transmembrane</keyword>
<feature type="transmembrane region" description="Helical" evidence="13">
    <location>
        <begin position="144"/>
        <end position="164"/>
    </location>
</feature>
<keyword evidence="8 11" id="KW-0675">Receptor</keyword>
<feature type="transmembrane region" description="Helical" evidence="13">
    <location>
        <begin position="188"/>
        <end position="210"/>
    </location>
</feature>
<feature type="transmembrane region" description="Helical" evidence="13">
    <location>
        <begin position="102"/>
        <end position="123"/>
    </location>
</feature>
<dbReference type="Gene3D" id="1.20.1070.10">
    <property type="entry name" value="Rhodopsin 7-helix transmembrane proteins"/>
    <property type="match status" value="1"/>
</dbReference>
<protein>
    <recommendedName>
        <fullName evidence="14">G-protein coupled receptors family 1 profile domain-containing protein</fullName>
    </recommendedName>
</protein>
<keyword evidence="6 13" id="KW-0472">Membrane</keyword>
<evidence type="ECO:0000256" key="6">
    <source>
        <dbReference type="ARBA" id="ARBA00023136"/>
    </source>
</evidence>
<dbReference type="SUPFAM" id="SSF81321">
    <property type="entry name" value="Family A G protein-coupled receptor-like"/>
    <property type="match status" value="1"/>
</dbReference>
<dbReference type="Ensembl" id="ENSMAMT00000062817.1">
    <property type="protein sequence ID" value="ENSMAMP00000049578.1"/>
    <property type="gene ID" value="ENSMAMG00000024990.1"/>
</dbReference>
<reference evidence="15" key="2">
    <citation type="submission" date="2025-09" db="UniProtKB">
        <authorList>
            <consortium name="Ensembl"/>
        </authorList>
    </citation>
    <scope>IDENTIFICATION</scope>
</reference>
<keyword evidence="4 13" id="KW-1133">Transmembrane helix</keyword>
<evidence type="ECO:0000256" key="10">
    <source>
        <dbReference type="ARBA" id="ARBA00023224"/>
    </source>
</evidence>
<evidence type="ECO:0000256" key="9">
    <source>
        <dbReference type="ARBA" id="ARBA00023180"/>
    </source>
</evidence>
<feature type="transmembrane region" description="Helical" evidence="13">
    <location>
        <begin position="277"/>
        <end position="296"/>
    </location>
</feature>
<evidence type="ECO:0000259" key="14">
    <source>
        <dbReference type="PROSITE" id="PS50262"/>
    </source>
</evidence>
<dbReference type="PRINTS" id="PR00237">
    <property type="entry name" value="GPCRRHODOPSN"/>
</dbReference>
<dbReference type="GO" id="GO:0060326">
    <property type="term" value="P:cell chemotaxis"/>
    <property type="evidence" value="ECO:0007669"/>
    <property type="project" value="TreeGrafter"/>
</dbReference>
<keyword evidence="5 11" id="KW-0297">G-protein coupled receptor</keyword>
<feature type="region of interest" description="Disordered" evidence="12">
    <location>
        <begin position="1"/>
        <end position="20"/>
    </location>
</feature>
<evidence type="ECO:0000256" key="4">
    <source>
        <dbReference type="ARBA" id="ARBA00022989"/>
    </source>
</evidence>
<evidence type="ECO:0000256" key="1">
    <source>
        <dbReference type="ARBA" id="ARBA00004651"/>
    </source>
</evidence>
<evidence type="ECO:0000256" key="7">
    <source>
        <dbReference type="ARBA" id="ARBA00023157"/>
    </source>
</evidence>
<dbReference type="GO" id="GO:0019957">
    <property type="term" value="F:C-C chemokine binding"/>
    <property type="evidence" value="ECO:0007669"/>
    <property type="project" value="TreeGrafter"/>
</dbReference>
<evidence type="ECO:0000256" key="3">
    <source>
        <dbReference type="ARBA" id="ARBA00022692"/>
    </source>
</evidence>
<keyword evidence="2" id="KW-1003">Cell membrane</keyword>
<proteinExistence type="inferred from homology"/>